<dbReference type="Proteomes" id="UP000541154">
    <property type="component" value="Unassembled WGS sequence"/>
</dbReference>
<reference evidence="2 3" key="1">
    <citation type="submission" date="2019-04" db="EMBL/GenBank/DDBJ databases">
        <title>Aspergillus burnettii sp. nov., novel species from soil in southeast Queensland.</title>
        <authorList>
            <person name="Gilchrist C.L.M."/>
            <person name="Pitt J.I."/>
            <person name="Lange L."/>
            <person name="Lacey H.J."/>
            <person name="Vuong D."/>
            <person name="Midgley D.J."/>
            <person name="Greenfield P."/>
            <person name="Bradbury M."/>
            <person name="Lacey E."/>
            <person name="Busk P.K."/>
            <person name="Pilgaard B."/>
            <person name="Chooi Y.H."/>
            <person name="Piggott A.M."/>
        </authorList>
    </citation>
    <scope>NUCLEOTIDE SEQUENCE [LARGE SCALE GENOMIC DNA]</scope>
    <source>
        <strain evidence="2 3">FRR 5400</strain>
    </source>
</reference>
<keyword evidence="1" id="KW-0812">Transmembrane</keyword>
<evidence type="ECO:0000256" key="1">
    <source>
        <dbReference type="SAM" id="Phobius"/>
    </source>
</evidence>
<evidence type="ECO:0000313" key="2">
    <source>
        <dbReference type="EMBL" id="KAF5858952.1"/>
    </source>
</evidence>
<keyword evidence="3" id="KW-1185">Reference proteome</keyword>
<protein>
    <submittedName>
        <fullName evidence="2">Uncharacterized protein</fullName>
    </submittedName>
</protein>
<accession>A0A8H5ZZY8</accession>
<evidence type="ECO:0000313" key="3">
    <source>
        <dbReference type="Proteomes" id="UP000541154"/>
    </source>
</evidence>
<sequence length="62" mass="6579">MQQYSEALSSSARGIVSSIALRDFYSTSVIIVAAALTVLYPVFLGPSKSDLLASSKLVKEVV</sequence>
<name>A0A8H5ZZY8_PETAA</name>
<comment type="caution">
    <text evidence="2">The sequence shown here is derived from an EMBL/GenBank/DDBJ whole genome shotgun (WGS) entry which is preliminary data.</text>
</comment>
<proteinExistence type="predicted"/>
<feature type="transmembrane region" description="Helical" evidence="1">
    <location>
        <begin position="24"/>
        <end position="44"/>
    </location>
</feature>
<dbReference type="EMBL" id="SPNV01000184">
    <property type="protein sequence ID" value="KAF5858952.1"/>
    <property type="molecule type" value="Genomic_DNA"/>
</dbReference>
<keyword evidence="1" id="KW-0472">Membrane</keyword>
<gene>
    <name evidence="2" type="ORF">ETB97_003555</name>
</gene>
<keyword evidence="1" id="KW-1133">Transmembrane helix</keyword>
<organism evidence="2 3">
    <name type="scientific">Petromyces alliaceus</name>
    <name type="common">Aspergillus alliaceus</name>
    <dbReference type="NCBI Taxonomy" id="209559"/>
    <lineage>
        <taxon>Eukaryota</taxon>
        <taxon>Fungi</taxon>
        <taxon>Dikarya</taxon>
        <taxon>Ascomycota</taxon>
        <taxon>Pezizomycotina</taxon>
        <taxon>Eurotiomycetes</taxon>
        <taxon>Eurotiomycetidae</taxon>
        <taxon>Eurotiales</taxon>
        <taxon>Aspergillaceae</taxon>
        <taxon>Aspergillus</taxon>
        <taxon>Aspergillus subgen. Circumdati</taxon>
    </lineage>
</organism>
<dbReference type="AlphaFoldDB" id="A0A8H5ZZY8"/>